<dbReference type="Proteomes" id="UP000651799">
    <property type="component" value="Segment"/>
</dbReference>
<evidence type="ECO:0000313" key="11">
    <source>
        <dbReference type="EMBL" id="QHW18188.1"/>
    </source>
</evidence>
<gene>
    <name evidence="13" type="primary">MC029L</name>
</gene>
<evidence type="ECO:0000313" key="9">
    <source>
        <dbReference type="EMBL" id="QHW17481.1"/>
    </source>
</evidence>
<dbReference type="Proteomes" id="UP000615274">
    <property type="component" value="Segment"/>
</dbReference>
<keyword evidence="3" id="KW-1048">Host nucleus</keyword>
<organism evidence="13 14">
    <name type="scientific">Molluscum contagiosum virus</name>
    <dbReference type="NCBI Taxonomy" id="10279"/>
    <lineage>
        <taxon>Viruses</taxon>
        <taxon>Varidnaviria</taxon>
        <taxon>Bamfordvirae</taxon>
        <taxon>Nucleocytoviricota</taxon>
        <taxon>Pokkesviricetes</taxon>
        <taxon>Chitovirales</taxon>
        <taxon>Poxviridae</taxon>
        <taxon>Chordopoxvirinae</taxon>
        <taxon>Molluscipoxvirus</taxon>
        <taxon>Molluscipoxvirus molluscum</taxon>
    </lineage>
</organism>
<dbReference type="Proteomes" id="UP000646191">
    <property type="component" value="Segment"/>
</dbReference>
<keyword evidence="2" id="KW-0244">Early protein</keyword>
<dbReference type="Pfam" id="PF04708">
    <property type="entry name" value="Pox_F16"/>
    <property type="match status" value="1"/>
</dbReference>
<evidence type="ECO:0000256" key="1">
    <source>
        <dbReference type="ARBA" id="ARBA00004307"/>
    </source>
</evidence>
<dbReference type="EMBL" id="MN931750">
    <property type="protein sequence ID" value="QHW18188.1"/>
    <property type="molecule type" value="Genomic_DNA"/>
</dbReference>
<dbReference type="EMBL" id="MN931741">
    <property type="protein sequence ID" value="QHW16589.1"/>
    <property type="molecule type" value="Genomic_DNA"/>
</dbReference>
<dbReference type="Proteomes" id="UP000641786">
    <property type="component" value="Segment"/>
</dbReference>
<evidence type="ECO:0000313" key="10">
    <source>
        <dbReference type="EMBL" id="QHW17655.1"/>
    </source>
</evidence>
<dbReference type="EMBL" id="MN931745">
    <property type="protein sequence ID" value="QHW17308.1"/>
    <property type="molecule type" value="Genomic_DNA"/>
</dbReference>
<evidence type="ECO:0000313" key="7">
    <source>
        <dbReference type="EMBL" id="QHW16589.1"/>
    </source>
</evidence>
<dbReference type="PIRSF" id="PIRSF015792">
    <property type="entry name" value="VAC_F16L"/>
    <property type="match status" value="1"/>
</dbReference>
<evidence type="ECO:0000313" key="6">
    <source>
        <dbReference type="EMBL" id="QHW16415.1"/>
    </source>
</evidence>
<dbReference type="Proteomes" id="UP000621459">
    <property type="component" value="Segment"/>
</dbReference>
<evidence type="ECO:0000313" key="14">
    <source>
        <dbReference type="Proteomes" id="UP000655493"/>
    </source>
</evidence>
<evidence type="ECO:0000313" key="8">
    <source>
        <dbReference type="EMBL" id="QHW17308.1"/>
    </source>
</evidence>
<sequence length="241" mass="27722">MQAFRTRLGERMQADGAAIYVSLSSLFDASFDFQLTVCHDYCERHALRVLHEERAYGTVREELLRSEAWERIRGLGVAHVVFFQLRQFGTSVAQLYALMQPTTMTLHFVRDCMTFDGERSAPVFRIVPMDVSTALRARMRDFVTLMHMRSCTRAMLRDFVLCNFGAFETLVQTLRRHVLIVTLELAQHEKAARHSLASSKKRKALSMLRFRAFMSKVRALRPLFESSALEGICDAMRCVSL</sequence>
<evidence type="ECO:0000256" key="5">
    <source>
        <dbReference type="ARBA" id="ARBA00034820"/>
    </source>
</evidence>
<dbReference type="EMBL" id="MN931746">
    <property type="protein sequence ID" value="QHW17481.1"/>
    <property type="molecule type" value="Genomic_DNA"/>
</dbReference>
<dbReference type="EMBL" id="MN931747">
    <property type="protein sequence ID" value="QHW17655.1"/>
    <property type="molecule type" value="Genomic_DNA"/>
</dbReference>
<dbReference type="EMBL" id="MN931751">
    <property type="protein sequence ID" value="QHW18362.1"/>
    <property type="molecule type" value="Genomic_DNA"/>
</dbReference>
<evidence type="ECO:0000256" key="3">
    <source>
        <dbReference type="ARBA" id="ARBA00022562"/>
    </source>
</evidence>
<evidence type="ECO:0000256" key="4">
    <source>
        <dbReference type="ARBA" id="ARBA00034705"/>
    </source>
</evidence>
<reference evidence="13" key="1">
    <citation type="submission" date="2020-01" db="EMBL/GenBank/DDBJ databases">
        <title>Global genomic diversity of Molluscum contagiosum virus.</title>
        <authorList>
            <person name="Zorec T.M."/>
            <person name="Skubic L."/>
            <person name="Hosnjak L."/>
            <person name="Trcko K."/>
            <person name="Poljak M."/>
        </authorList>
    </citation>
    <scope>NUCLEOTIDE SEQUENCE</scope>
    <source>
        <strain evidence="11">MCV2_MB101</strain>
        <strain evidence="12">MCV2_MC344</strain>
        <strain evidence="13">MCV2_MC515</strain>
        <strain evidence="6">MCV2_P01S01A</strain>
        <strain evidence="7">MCV2_P01S02A</strain>
        <strain evidence="8">MCV2_P03S01A</strain>
        <strain evidence="9">MCV2_P03S02A</strain>
        <strain evidence="10">MCV2_P04S02A</strain>
    </source>
</reference>
<accession>A0A858A546</accession>
<dbReference type="EMBL" id="MN931752">
    <property type="protein sequence ID" value="QHW18536.1"/>
    <property type="molecule type" value="Genomic_DNA"/>
</dbReference>
<dbReference type="GO" id="GO:0044196">
    <property type="term" value="C:host cell nucleolus"/>
    <property type="evidence" value="ECO:0007669"/>
    <property type="project" value="UniProtKB-SubCell"/>
</dbReference>
<dbReference type="Proteomes" id="UP000606457">
    <property type="component" value="Segment"/>
</dbReference>
<proteinExistence type="inferred from homology"/>
<name>A0A858A546_9POXV</name>
<dbReference type="Proteomes" id="UP000655493">
    <property type="component" value="Segment"/>
</dbReference>
<comment type="subcellular location">
    <subcellularLocation>
        <location evidence="1">Host nucleus</location>
        <location evidence="1">Host nucleolus</location>
    </subcellularLocation>
</comment>
<protein>
    <recommendedName>
        <fullName evidence="5">Protein OPG061</fullName>
    </recommendedName>
</protein>
<dbReference type="InterPro" id="IPR006798">
    <property type="entry name" value="Poxvirus_F16"/>
</dbReference>
<comment type="similarity">
    <text evidence="4">Belongs to the orthopoxvirus OPG058 family.</text>
</comment>
<evidence type="ECO:0000313" key="12">
    <source>
        <dbReference type="EMBL" id="QHW18362.1"/>
    </source>
</evidence>
<dbReference type="Proteomes" id="UP000624326">
    <property type="component" value="Segment"/>
</dbReference>
<dbReference type="EMBL" id="MN931740">
    <property type="protein sequence ID" value="QHW16415.1"/>
    <property type="molecule type" value="Genomic_DNA"/>
</dbReference>
<evidence type="ECO:0000313" key="13">
    <source>
        <dbReference type="EMBL" id="QHW18536.1"/>
    </source>
</evidence>
<evidence type="ECO:0000256" key="2">
    <source>
        <dbReference type="ARBA" id="ARBA00022518"/>
    </source>
</evidence>